<protein>
    <submittedName>
        <fullName evidence="2">Uncharacterized protein</fullName>
    </submittedName>
</protein>
<evidence type="ECO:0000256" key="1">
    <source>
        <dbReference type="SAM" id="MobiDB-lite"/>
    </source>
</evidence>
<keyword evidence="3" id="KW-1185">Reference proteome</keyword>
<sequence>MAEPFIRAIKSHFSSNASSSPSAESCLSLKSQSLTGTRQGAGSRHPPSTDLIPEPGRGGLRQLRARESVDPAGAVRDPPARSSRAELGSPCRGKRFLRGIRAPSTRQNLLSASPNLSPLPSSPKSEPVSRDRLHTDDRSLDLSDLYREQIAARGADLPLPPLLC</sequence>
<accession>A0AAV7SQ88</accession>
<evidence type="ECO:0000313" key="3">
    <source>
        <dbReference type="Proteomes" id="UP001066276"/>
    </source>
</evidence>
<dbReference type="EMBL" id="JANPWB010000008">
    <property type="protein sequence ID" value="KAJ1166191.1"/>
    <property type="molecule type" value="Genomic_DNA"/>
</dbReference>
<feature type="compositionally biased region" description="Low complexity" evidence="1">
    <location>
        <begin position="109"/>
        <end position="126"/>
    </location>
</feature>
<feature type="compositionally biased region" description="Basic and acidic residues" evidence="1">
    <location>
        <begin position="127"/>
        <end position="140"/>
    </location>
</feature>
<evidence type="ECO:0000313" key="2">
    <source>
        <dbReference type="EMBL" id="KAJ1166191.1"/>
    </source>
</evidence>
<comment type="caution">
    <text evidence="2">The sequence shown here is derived from an EMBL/GenBank/DDBJ whole genome shotgun (WGS) entry which is preliminary data.</text>
</comment>
<name>A0AAV7SQ88_PLEWA</name>
<gene>
    <name evidence="2" type="ORF">NDU88_006599</name>
</gene>
<feature type="region of interest" description="Disordered" evidence="1">
    <location>
        <begin position="12"/>
        <end position="140"/>
    </location>
</feature>
<dbReference type="Proteomes" id="UP001066276">
    <property type="component" value="Chromosome 4_2"/>
</dbReference>
<dbReference type="AlphaFoldDB" id="A0AAV7SQ88"/>
<reference evidence="2" key="1">
    <citation type="journal article" date="2022" name="bioRxiv">
        <title>Sequencing and chromosome-scale assembly of the giantPleurodeles waltlgenome.</title>
        <authorList>
            <person name="Brown T."/>
            <person name="Elewa A."/>
            <person name="Iarovenko S."/>
            <person name="Subramanian E."/>
            <person name="Araus A.J."/>
            <person name="Petzold A."/>
            <person name="Susuki M."/>
            <person name="Suzuki K.-i.T."/>
            <person name="Hayashi T."/>
            <person name="Toyoda A."/>
            <person name="Oliveira C."/>
            <person name="Osipova E."/>
            <person name="Leigh N.D."/>
            <person name="Simon A."/>
            <person name="Yun M.H."/>
        </authorList>
    </citation>
    <scope>NUCLEOTIDE SEQUENCE</scope>
    <source>
        <strain evidence="2">20211129_DDA</strain>
        <tissue evidence="2">Liver</tissue>
    </source>
</reference>
<proteinExistence type="predicted"/>
<feature type="compositionally biased region" description="Low complexity" evidence="1">
    <location>
        <begin position="12"/>
        <end position="31"/>
    </location>
</feature>
<organism evidence="2 3">
    <name type="scientific">Pleurodeles waltl</name>
    <name type="common">Iberian ribbed newt</name>
    <dbReference type="NCBI Taxonomy" id="8319"/>
    <lineage>
        <taxon>Eukaryota</taxon>
        <taxon>Metazoa</taxon>
        <taxon>Chordata</taxon>
        <taxon>Craniata</taxon>
        <taxon>Vertebrata</taxon>
        <taxon>Euteleostomi</taxon>
        <taxon>Amphibia</taxon>
        <taxon>Batrachia</taxon>
        <taxon>Caudata</taxon>
        <taxon>Salamandroidea</taxon>
        <taxon>Salamandridae</taxon>
        <taxon>Pleurodelinae</taxon>
        <taxon>Pleurodeles</taxon>
    </lineage>
</organism>